<sequence length="442" mass="50469">MKKNKITLLCMIFVFVMTVNCTFAASNSTVTSKDWLDPSVPSFSKTYEKYFEHVGFAVEYGNFGNGWGTKQELYYDEVQKGLAKHANQITMGNEFKPQFVMAWWGNKPTVSGSFTASNGVTIKTPVLNGLQRIDDILAICKKNNLKMRGHTLGWHSQTEDGFFCKDYDKSKALVSRDEMEARLEWYIKTVLERVDNWEKKNNNGQHIIWAWDVFNEATPDGGSSWLRTDSKWYSVYKNGDFLVDAFKYANKYAPKDVKLVYNDYGGIYGTSVSDKHAKQLRVVDLILSHKDDATLPTRLDAMGLQSHHSVKNSAGAVEKEITDFLAKGIDVQITELDIGTWNSYDKEKDIVGVSGKQFNSLSDAYKAYFQVYIKNRKTASKHGVESITVWGLNDENTWLNMEYQKKWLGNCNQFPLLFTKPNSNKWVYYTKPAFYAVIEAAN</sequence>
<evidence type="ECO:0000256" key="2">
    <source>
        <dbReference type="ARBA" id="ARBA00007495"/>
    </source>
</evidence>
<dbReference type="RefSeq" id="WP_074640408.1">
    <property type="nucleotide sequence ID" value="NZ_FOFU01000001.1"/>
</dbReference>
<feature type="domain" description="GH10" evidence="12">
    <location>
        <begin position="67"/>
        <end position="440"/>
    </location>
</feature>
<dbReference type="PANTHER" id="PTHR31490">
    <property type="entry name" value="GLYCOSYL HYDROLASE"/>
    <property type="match status" value="1"/>
</dbReference>
<feature type="active site" description="Nucleophile" evidence="9">
    <location>
        <position position="335"/>
    </location>
</feature>
<protein>
    <recommendedName>
        <fullName evidence="10">Beta-xylanase</fullName>
        <ecNumber evidence="10">3.2.1.8</ecNumber>
    </recommendedName>
</protein>
<dbReference type="PANTHER" id="PTHR31490:SF88">
    <property type="entry name" value="BETA-XYLANASE"/>
    <property type="match status" value="1"/>
</dbReference>
<dbReference type="InterPro" id="IPR001000">
    <property type="entry name" value="GH10_dom"/>
</dbReference>
<dbReference type="PRINTS" id="PR00134">
    <property type="entry name" value="GLHYDRLASE10"/>
</dbReference>
<dbReference type="GO" id="GO:0031176">
    <property type="term" value="F:endo-1,4-beta-xylanase activity"/>
    <property type="evidence" value="ECO:0007669"/>
    <property type="project" value="UniProtKB-EC"/>
</dbReference>
<evidence type="ECO:0000313" key="14">
    <source>
        <dbReference type="Proteomes" id="UP000182360"/>
    </source>
</evidence>
<dbReference type="EC" id="3.2.1.8" evidence="10"/>
<dbReference type="EMBL" id="FOFU01000001">
    <property type="protein sequence ID" value="SEP78498.1"/>
    <property type="molecule type" value="Genomic_DNA"/>
</dbReference>
<accession>A0A1H9ARE2</accession>
<keyword evidence="7 10" id="KW-0326">Glycosidase</keyword>
<organism evidence="13 14">
    <name type="scientific">Treponema bryantii</name>
    <dbReference type="NCBI Taxonomy" id="163"/>
    <lineage>
        <taxon>Bacteria</taxon>
        <taxon>Pseudomonadati</taxon>
        <taxon>Spirochaetota</taxon>
        <taxon>Spirochaetia</taxon>
        <taxon>Spirochaetales</taxon>
        <taxon>Treponemataceae</taxon>
        <taxon>Treponema</taxon>
    </lineage>
</organism>
<dbReference type="InterPro" id="IPR031158">
    <property type="entry name" value="GH10_AS"/>
</dbReference>
<dbReference type="SUPFAM" id="SSF51445">
    <property type="entry name" value="(Trans)glycosidases"/>
    <property type="match status" value="1"/>
</dbReference>
<evidence type="ECO:0000256" key="10">
    <source>
        <dbReference type="RuleBase" id="RU361174"/>
    </source>
</evidence>
<keyword evidence="8 10" id="KW-0624">Polysaccharide degradation</keyword>
<dbReference type="InterPro" id="IPR044846">
    <property type="entry name" value="GH10"/>
</dbReference>
<name>A0A1H9ARE2_9SPIR</name>
<dbReference type="InterPro" id="IPR017853">
    <property type="entry name" value="GH"/>
</dbReference>
<dbReference type="Gene3D" id="3.20.20.80">
    <property type="entry name" value="Glycosidases"/>
    <property type="match status" value="1"/>
</dbReference>
<evidence type="ECO:0000256" key="9">
    <source>
        <dbReference type="PROSITE-ProRule" id="PRU10061"/>
    </source>
</evidence>
<keyword evidence="14" id="KW-1185">Reference proteome</keyword>
<evidence type="ECO:0000256" key="4">
    <source>
        <dbReference type="ARBA" id="ARBA00022729"/>
    </source>
</evidence>
<dbReference type="AlphaFoldDB" id="A0A1H9ARE2"/>
<evidence type="ECO:0000259" key="12">
    <source>
        <dbReference type="PROSITE" id="PS51760"/>
    </source>
</evidence>
<keyword evidence="6 10" id="KW-0119">Carbohydrate metabolism</keyword>
<evidence type="ECO:0000256" key="11">
    <source>
        <dbReference type="SAM" id="SignalP"/>
    </source>
</evidence>
<evidence type="ECO:0000256" key="8">
    <source>
        <dbReference type="ARBA" id="ARBA00023326"/>
    </source>
</evidence>
<feature type="signal peptide" evidence="11">
    <location>
        <begin position="1"/>
        <end position="24"/>
    </location>
</feature>
<comment type="similarity">
    <text evidence="2 10">Belongs to the glycosyl hydrolase 10 (cellulase F) family.</text>
</comment>
<proteinExistence type="inferred from homology"/>
<evidence type="ECO:0000256" key="7">
    <source>
        <dbReference type="ARBA" id="ARBA00023295"/>
    </source>
</evidence>
<dbReference type="Pfam" id="PF00331">
    <property type="entry name" value="Glyco_hydro_10"/>
    <property type="match status" value="1"/>
</dbReference>
<dbReference type="Proteomes" id="UP000182360">
    <property type="component" value="Unassembled WGS sequence"/>
</dbReference>
<gene>
    <name evidence="13" type="ORF">SAMN04487977_101413</name>
</gene>
<evidence type="ECO:0000256" key="3">
    <source>
        <dbReference type="ARBA" id="ARBA00022651"/>
    </source>
</evidence>
<evidence type="ECO:0000256" key="6">
    <source>
        <dbReference type="ARBA" id="ARBA00023277"/>
    </source>
</evidence>
<feature type="chain" id="PRO_5010329249" description="Beta-xylanase" evidence="11">
    <location>
        <begin position="25"/>
        <end position="442"/>
    </location>
</feature>
<comment type="catalytic activity">
    <reaction evidence="1 10">
        <text>Endohydrolysis of (1-&gt;4)-beta-D-xylosidic linkages in xylans.</text>
        <dbReference type="EC" id="3.2.1.8"/>
    </reaction>
</comment>
<reference evidence="13 14" key="1">
    <citation type="submission" date="2016-10" db="EMBL/GenBank/DDBJ databases">
        <authorList>
            <person name="de Groot N.N."/>
        </authorList>
    </citation>
    <scope>NUCLEOTIDE SEQUENCE [LARGE SCALE GENOMIC DNA]</scope>
    <source>
        <strain evidence="13 14">B25</strain>
    </source>
</reference>
<keyword evidence="3 13" id="KW-0858">Xylan degradation</keyword>
<dbReference type="PROSITE" id="PS51760">
    <property type="entry name" value="GH10_2"/>
    <property type="match status" value="1"/>
</dbReference>
<dbReference type="PROSITE" id="PS00591">
    <property type="entry name" value="GH10_1"/>
    <property type="match status" value="1"/>
</dbReference>
<keyword evidence="5 10" id="KW-0378">Hydrolase</keyword>
<dbReference type="SMART" id="SM00633">
    <property type="entry name" value="Glyco_10"/>
    <property type="match status" value="1"/>
</dbReference>
<evidence type="ECO:0000256" key="5">
    <source>
        <dbReference type="ARBA" id="ARBA00022801"/>
    </source>
</evidence>
<evidence type="ECO:0000256" key="1">
    <source>
        <dbReference type="ARBA" id="ARBA00000681"/>
    </source>
</evidence>
<evidence type="ECO:0000313" key="13">
    <source>
        <dbReference type="EMBL" id="SEP78498.1"/>
    </source>
</evidence>
<keyword evidence="4 11" id="KW-0732">Signal</keyword>
<dbReference type="OrthoDB" id="9809277at2"/>
<dbReference type="GO" id="GO:0045493">
    <property type="term" value="P:xylan catabolic process"/>
    <property type="evidence" value="ECO:0007669"/>
    <property type="project" value="UniProtKB-KW"/>
</dbReference>